<evidence type="ECO:0000313" key="2">
    <source>
        <dbReference type="EMBL" id="EAQ91545.1"/>
    </source>
</evidence>
<reference evidence="3" key="1">
    <citation type="journal article" date="2015" name="Genome Announc.">
        <title>Draft genome sequence of the cellulolytic fungus Chaetomium globosum.</title>
        <authorList>
            <person name="Cuomo C.A."/>
            <person name="Untereiner W.A."/>
            <person name="Ma L.-J."/>
            <person name="Grabherr M."/>
            <person name="Birren B.W."/>
        </authorList>
    </citation>
    <scope>NUCLEOTIDE SEQUENCE [LARGE SCALE GENOMIC DNA]</scope>
    <source>
        <strain evidence="3">ATCC 6205 / CBS 148.51 / DSM 1962 / NBRC 6347 / NRRL 1970</strain>
    </source>
</reference>
<gene>
    <name evidence="2" type="ORF">CHGG_03480</name>
</gene>
<accession>Q2H8H4</accession>
<dbReference type="VEuPathDB" id="FungiDB:CHGG_03480"/>
<dbReference type="InParanoid" id="Q2H8H4"/>
<dbReference type="HOGENOM" id="CLU_2654274_0_0_1"/>
<dbReference type="Proteomes" id="UP000001056">
    <property type="component" value="Unassembled WGS sequence"/>
</dbReference>
<evidence type="ECO:0000313" key="3">
    <source>
        <dbReference type="Proteomes" id="UP000001056"/>
    </source>
</evidence>
<name>Q2H8H4_CHAGB</name>
<dbReference type="AlphaFoldDB" id="Q2H8H4"/>
<dbReference type="RefSeq" id="XP_001229996.1">
    <property type="nucleotide sequence ID" value="XM_001229995.1"/>
</dbReference>
<feature type="region of interest" description="Disordered" evidence="1">
    <location>
        <begin position="43"/>
        <end position="76"/>
    </location>
</feature>
<dbReference type="EMBL" id="CH408030">
    <property type="protein sequence ID" value="EAQ91545.1"/>
    <property type="molecule type" value="Genomic_DNA"/>
</dbReference>
<organism evidence="2 3">
    <name type="scientific">Chaetomium globosum (strain ATCC 6205 / CBS 148.51 / DSM 1962 / NBRC 6347 / NRRL 1970)</name>
    <name type="common">Soil fungus</name>
    <dbReference type="NCBI Taxonomy" id="306901"/>
    <lineage>
        <taxon>Eukaryota</taxon>
        <taxon>Fungi</taxon>
        <taxon>Dikarya</taxon>
        <taxon>Ascomycota</taxon>
        <taxon>Pezizomycotina</taxon>
        <taxon>Sordariomycetes</taxon>
        <taxon>Sordariomycetidae</taxon>
        <taxon>Sordariales</taxon>
        <taxon>Chaetomiaceae</taxon>
        <taxon>Chaetomium</taxon>
    </lineage>
</organism>
<protein>
    <submittedName>
        <fullName evidence="2">Uncharacterized protein</fullName>
    </submittedName>
</protein>
<proteinExistence type="predicted"/>
<sequence length="76" mass="7663">MTNDTEAHSAAPPIIGCITHLTGPRKRLMHGVFQAPMPLQKSIAHPAEAPISAVGPPDQSPGVGEGGPGGVPVVPL</sequence>
<dbReference type="GeneID" id="4389275"/>
<evidence type="ECO:0000256" key="1">
    <source>
        <dbReference type="SAM" id="MobiDB-lite"/>
    </source>
</evidence>
<keyword evidence="3" id="KW-1185">Reference proteome</keyword>